<comment type="caution">
    <text evidence="5">The sequence shown here is derived from an EMBL/GenBank/DDBJ whole genome shotgun (WGS) entry which is preliminary data.</text>
</comment>
<dbReference type="PANTHER" id="PTHR24171:SF8">
    <property type="entry name" value="BRCA1-ASSOCIATED RING DOMAIN PROTEIN 1"/>
    <property type="match status" value="1"/>
</dbReference>
<evidence type="ECO:0000256" key="3">
    <source>
        <dbReference type="PROSITE-ProRule" id="PRU00023"/>
    </source>
</evidence>
<feature type="region of interest" description="Disordered" evidence="4">
    <location>
        <begin position="21"/>
        <end position="56"/>
    </location>
</feature>
<dbReference type="EMBL" id="CAICTM010000400">
    <property type="protein sequence ID" value="CAB9509703.1"/>
    <property type="molecule type" value="Genomic_DNA"/>
</dbReference>
<proteinExistence type="predicted"/>
<evidence type="ECO:0000313" key="6">
    <source>
        <dbReference type="Proteomes" id="UP001153069"/>
    </source>
</evidence>
<protein>
    <submittedName>
        <fullName evidence="5">ANK</fullName>
    </submittedName>
</protein>
<keyword evidence="2 3" id="KW-0040">ANK repeat</keyword>
<keyword evidence="6" id="KW-1185">Reference proteome</keyword>
<name>A0A9N8DVF6_9STRA</name>
<dbReference type="PROSITE" id="PS50088">
    <property type="entry name" value="ANK_REPEAT"/>
    <property type="match status" value="1"/>
</dbReference>
<evidence type="ECO:0000256" key="4">
    <source>
        <dbReference type="SAM" id="MobiDB-lite"/>
    </source>
</evidence>
<dbReference type="InterPro" id="IPR036770">
    <property type="entry name" value="Ankyrin_rpt-contain_sf"/>
</dbReference>
<feature type="compositionally biased region" description="Low complexity" evidence="4">
    <location>
        <begin position="30"/>
        <end position="40"/>
    </location>
</feature>
<dbReference type="GO" id="GO:0004842">
    <property type="term" value="F:ubiquitin-protein transferase activity"/>
    <property type="evidence" value="ECO:0007669"/>
    <property type="project" value="TreeGrafter"/>
</dbReference>
<organism evidence="5 6">
    <name type="scientific">Seminavis robusta</name>
    <dbReference type="NCBI Taxonomy" id="568900"/>
    <lineage>
        <taxon>Eukaryota</taxon>
        <taxon>Sar</taxon>
        <taxon>Stramenopiles</taxon>
        <taxon>Ochrophyta</taxon>
        <taxon>Bacillariophyta</taxon>
        <taxon>Bacillariophyceae</taxon>
        <taxon>Bacillariophycidae</taxon>
        <taxon>Naviculales</taxon>
        <taxon>Naviculaceae</taxon>
        <taxon>Seminavis</taxon>
    </lineage>
</organism>
<dbReference type="Pfam" id="PF12796">
    <property type="entry name" value="Ank_2"/>
    <property type="match status" value="1"/>
</dbReference>
<dbReference type="SUPFAM" id="SSF48403">
    <property type="entry name" value="Ankyrin repeat"/>
    <property type="match status" value="1"/>
</dbReference>
<dbReference type="Gene3D" id="1.25.40.20">
    <property type="entry name" value="Ankyrin repeat-containing domain"/>
    <property type="match status" value="2"/>
</dbReference>
<keyword evidence="1" id="KW-0677">Repeat</keyword>
<feature type="compositionally biased region" description="Acidic residues" evidence="4">
    <location>
        <begin position="41"/>
        <end position="56"/>
    </location>
</feature>
<dbReference type="InterPro" id="IPR002110">
    <property type="entry name" value="Ankyrin_rpt"/>
</dbReference>
<reference evidence="5" key="1">
    <citation type="submission" date="2020-06" db="EMBL/GenBank/DDBJ databases">
        <authorList>
            <consortium name="Plant Systems Biology data submission"/>
        </authorList>
    </citation>
    <scope>NUCLEOTIDE SEQUENCE</scope>
    <source>
        <strain evidence="5">D6</strain>
    </source>
</reference>
<evidence type="ECO:0000313" key="5">
    <source>
        <dbReference type="EMBL" id="CAB9509703.1"/>
    </source>
</evidence>
<evidence type="ECO:0000256" key="1">
    <source>
        <dbReference type="ARBA" id="ARBA00022737"/>
    </source>
</evidence>
<dbReference type="OrthoDB" id="341259at2759"/>
<feature type="repeat" description="ANK" evidence="3">
    <location>
        <begin position="212"/>
        <end position="244"/>
    </location>
</feature>
<dbReference type="PROSITE" id="PS50297">
    <property type="entry name" value="ANK_REP_REGION"/>
    <property type="match status" value="1"/>
</dbReference>
<dbReference type="Proteomes" id="UP001153069">
    <property type="component" value="Unassembled WGS sequence"/>
</dbReference>
<accession>A0A9N8DVF6</accession>
<sequence>MIPSTSNDTAPLLLQEEELLKYHDTDDDSTTTTSSGSSYYDSDDSSSWDSEEDDEELVNEITQQLSLKNLHLILDTANTGTGTAKSTSSSADNAAAPTLNGSVMQDIQTRMNQMKHGAVYIQSTASATGIAGMAAGSVAPTSTPQGRLEEMLKDIRCPQKSYSKDQWSKHFLPVTQDRVDAYSLELSKQVRAVNLSYLRAPRAYNWDACNRQGESLIHLAARRSNLELVEFLLHKDAVLMVRDDYGKTPLHEACWSKQPNFEIIQWILTKAPALVFCRDARGFAPLDYVPRECYSAWTEFLESQKVSLRLNVQLMAL</sequence>
<evidence type="ECO:0000256" key="2">
    <source>
        <dbReference type="ARBA" id="ARBA00023043"/>
    </source>
</evidence>
<gene>
    <name evidence="5" type="ORF">SEMRO_401_G135320.1</name>
</gene>
<dbReference type="AlphaFoldDB" id="A0A9N8DVF6"/>
<dbReference type="SMART" id="SM00248">
    <property type="entry name" value="ANK"/>
    <property type="match status" value="2"/>
</dbReference>
<dbReference type="PANTHER" id="PTHR24171">
    <property type="entry name" value="ANKYRIN REPEAT DOMAIN-CONTAINING PROTEIN 39-RELATED"/>
    <property type="match status" value="1"/>
</dbReference>
<dbReference type="GO" id="GO:0085020">
    <property type="term" value="P:protein K6-linked ubiquitination"/>
    <property type="evidence" value="ECO:0007669"/>
    <property type="project" value="TreeGrafter"/>
</dbReference>